<gene>
    <name evidence="2" type="ORF">AVEN_169283_1</name>
</gene>
<name>A0A4Y2G6D7_ARAVE</name>
<feature type="compositionally biased region" description="Polar residues" evidence="1">
    <location>
        <begin position="136"/>
        <end position="150"/>
    </location>
</feature>
<comment type="caution">
    <text evidence="2">The sequence shown here is derived from an EMBL/GenBank/DDBJ whole genome shotgun (WGS) entry which is preliminary data.</text>
</comment>
<reference evidence="2 3" key="1">
    <citation type="journal article" date="2019" name="Sci. Rep.">
        <title>Orb-weaving spider Araneus ventricosus genome elucidates the spidroin gene catalogue.</title>
        <authorList>
            <person name="Kono N."/>
            <person name="Nakamura H."/>
            <person name="Ohtoshi R."/>
            <person name="Moran D.A.P."/>
            <person name="Shinohara A."/>
            <person name="Yoshida Y."/>
            <person name="Fujiwara M."/>
            <person name="Mori M."/>
            <person name="Tomita M."/>
            <person name="Arakawa K."/>
        </authorList>
    </citation>
    <scope>NUCLEOTIDE SEQUENCE [LARGE SCALE GENOMIC DNA]</scope>
</reference>
<feature type="region of interest" description="Disordered" evidence="1">
    <location>
        <begin position="128"/>
        <end position="150"/>
    </location>
</feature>
<dbReference type="EMBL" id="BGPR01001254">
    <property type="protein sequence ID" value="GBM49412.1"/>
    <property type="molecule type" value="Genomic_DNA"/>
</dbReference>
<proteinExistence type="predicted"/>
<feature type="region of interest" description="Disordered" evidence="1">
    <location>
        <begin position="59"/>
        <end position="79"/>
    </location>
</feature>
<dbReference type="Proteomes" id="UP000499080">
    <property type="component" value="Unassembled WGS sequence"/>
</dbReference>
<feature type="compositionally biased region" description="Basic and acidic residues" evidence="1">
    <location>
        <begin position="20"/>
        <end position="31"/>
    </location>
</feature>
<protein>
    <submittedName>
        <fullName evidence="2">Uncharacterized protein</fullName>
    </submittedName>
</protein>
<dbReference type="AlphaFoldDB" id="A0A4Y2G6D7"/>
<keyword evidence="3" id="KW-1185">Reference proteome</keyword>
<organism evidence="2 3">
    <name type="scientific">Araneus ventricosus</name>
    <name type="common">Orbweaver spider</name>
    <name type="synonym">Epeira ventricosa</name>
    <dbReference type="NCBI Taxonomy" id="182803"/>
    <lineage>
        <taxon>Eukaryota</taxon>
        <taxon>Metazoa</taxon>
        <taxon>Ecdysozoa</taxon>
        <taxon>Arthropoda</taxon>
        <taxon>Chelicerata</taxon>
        <taxon>Arachnida</taxon>
        <taxon>Araneae</taxon>
        <taxon>Araneomorphae</taxon>
        <taxon>Entelegynae</taxon>
        <taxon>Araneoidea</taxon>
        <taxon>Araneidae</taxon>
        <taxon>Araneus</taxon>
    </lineage>
</organism>
<evidence type="ECO:0000313" key="2">
    <source>
        <dbReference type="EMBL" id="GBM49412.1"/>
    </source>
</evidence>
<accession>A0A4Y2G6D7</accession>
<sequence length="187" mass="20627">MNIAERISSSPDGRSGQTKENTRTLEPKSLKSDTECKAIRVSVIISPIKCNIIKDRRIETEEPSCSSEAKRNKDFESSSVKIIQNDSKINIHPNSEDNARKDYSSTENSASFFSSIIKFSDEQIITLHPSDDENTSGDYTTTGPSLSSTSMFPDEQLITLDSINKVNASNDCATTPSSHLSLLLARF</sequence>
<evidence type="ECO:0000313" key="3">
    <source>
        <dbReference type="Proteomes" id="UP000499080"/>
    </source>
</evidence>
<feature type="region of interest" description="Disordered" evidence="1">
    <location>
        <begin position="1"/>
        <end position="31"/>
    </location>
</feature>
<feature type="compositionally biased region" description="Polar residues" evidence="1">
    <location>
        <begin position="7"/>
        <end position="19"/>
    </location>
</feature>
<evidence type="ECO:0000256" key="1">
    <source>
        <dbReference type="SAM" id="MobiDB-lite"/>
    </source>
</evidence>